<dbReference type="Proteomes" id="UP000263642">
    <property type="component" value="Unassembled WGS sequence"/>
</dbReference>
<dbReference type="GO" id="GO:0016887">
    <property type="term" value="F:ATP hydrolysis activity"/>
    <property type="evidence" value="ECO:0007669"/>
    <property type="project" value="InterPro"/>
</dbReference>
<comment type="subcellular location">
    <subcellularLocation>
        <location evidence="1">Cytoplasm</location>
    </subcellularLocation>
</comment>
<organism evidence="15 16">
    <name type="scientific">Gimesia maris</name>
    <dbReference type="NCBI Taxonomy" id="122"/>
    <lineage>
        <taxon>Bacteria</taxon>
        <taxon>Pseudomonadati</taxon>
        <taxon>Planctomycetota</taxon>
        <taxon>Planctomycetia</taxon>
        <taxon>Planctomycetales</taxon>
        <taxon>Planctomycetaceae</taxon>
        <taxon>Gimesia</taxon>
    </lineage>
</organism>
<dbReference type="Gene3D" id="3.40.50.300">
    <property type="entry name" value="P-loop containing nucleotide triphosphate hydrolases"/>
    <property type="match status" value="3"/>
</dbReference>
<dbReference type="GO" id="GO:0003677">
    <property type="term" value="F:DNA binding"/>
    <property type="evidence" value="ECO:0007669"/>
    <property type="project" value="UniProtKB-KW"/>
</dbReference>
<evidence type="ECO:0000256" key="2">
    <source>
        <dbReference type="ARBA" id="ARBA00022490"/>
    </source>
</evidence>
<name>A0A3D3R3S2_9PLAN</name>
<keyword evidence="6" id="KW-0228">DNA excision</keyword>
<keyword evidence="3" id="KW-0677">Repeat</keyword>
<dbReference type="EMBL" id="DQAY01000055">
    <property type="protein sequence ID" value="HCO23226.1"/>
    <property type="molecule type" value="Genomic_DNA"/>
</dbReference>
<dbReference type="GO" id="GO:0005524">
    <property type="term" value="F:ATP binding"/>
    <property type="evidence" value="ECO:0007669"/>
    <property type="project" value="UniProtKB-KW"/>
</dbReference>
<keyword evidence="2" id="KW-0963">Cytoplasm</keyword>
<keyword evidence="4" id="KW-0547">Nucleotide-binding</keyword>
<dbReference type="SUPFAM" id="SSF52540">
    <property type="entry name" value="P-loop containing nucleoside triphosphate hydrolases"/>
    <property type="match status" value="2"/>
</dbReference>
<keyword evidence="9" id="KW-0238">DNA-binding</keyword>
<proteinExistence type="inferred from homology"/>
<dbReference type="PANTHER" id="PTHR43152:SF3">
    <property type="entry name" value="UVRABC SYSTEM PROTEIN A"/>
    <property type="match status" value="1"/>
</dbReference>
<evidence type="ECO:0000256" key="7">
    <source>
        <dbReference type="ARBA" id="ARBA00022840"/>
    </source>
</evidence>
<dbReference type="GO" id="GO:0006281">
    <property type="term" value="P:DNA repair"/>
    <property type="evidence" value="ECO:0007669"/>
    <property type="project" value="UniProtKB-KW"/>
</dbReference>
<keyword evidence="5" id="KW-0227">DNA damage</keyword>
<dbReference type="Gene3D" id="1.20.1580.10">
    <property type="entry name" value="ABC transporter ATPase like domain"/>
    <property type="match status" value="3"/>
</dbReference>
<keyword evidence="10" id="KW-0234">DNA repair</keyword>
<dbReference type="PROSITE" id="PS00211">
    <property type="entry name" value="ABC_TRANSPORTER_1"/>
    <property type="match status" value="1"/>
</dbReference>
<evidence type="ECO:0000256" key="9">
    <source>
        <dbReference type="ARBA" id="ARBA00023125"/>
    </source>
</evidence>
<protein>
    <recommendedName>
        <fullName evidence="12">UvrABC system protein A</fullName>
    </recommendedName>
    <alternativeName>
        <fullName evidence="13">Excinuclease ABC subunit A</fullName>
    </alternativeName>
</protein>
<dbReference type="InterPro" id="IPR017871">
    <property type="entry name" value="ABC_transporter-like_CS"/>
</dbReference>
<evidence type="ECO:0000256" key="12">
    <source>
        <dbReference type="ARBA" id="ARBA00039316"/>
    </source>
</evidence>
<evidence type="ECO:0000256" key="10">
    <source>
        <dbReference type="ARBA" id="ARBA00023204"/>
    </source>
</evidence>
<comment type="caution">
    <text evidence="15">The sequence shown here is derived from an EMBL/GenBank/DDBJ whole genome shotgun (WGS) entry which is preliminary data.</text>
</comment>
<evidence type="ECO:0000256" key="6">
    <source>
        <dbReference type="ARBA" id="ARBA00022769"/>
    </source>
</evidence>
<evidence type="ECO:0000256" key="5">
    <source>
        <dbReference type="ARBA" id="ARBA00022763"/>
    </source>
</evidence>
<evidence type="ECO:0000313" key="15">
    <source>
        <dbReference type="EMBL" id="HCO23226.1"/>
    </source>
</evidence>
<dbReference type="AlphaFoldDB" id="A0A3D3R3S2"/>
<evidence type="ECO:0000313" key="16">
    <source>
        <dbReference type="Proteomes" id="UP000263642"/>
    </source>
</evidence>
<gene>
    <name evidence="15" type="primary">uvrA</name>
    <name evidence="15" type="ORF">DIT97_09270</name>
</gene>
<dbReference type="InterPro" id="IPR027417">
    <property type="entry name" value="P-loop_NTPase"/>
</dbReference>
<dbReference type="InterPro" id="IPR003439">
    <property type="entry name" value="ABC_transporter-like_ATP-bd"/>
</dbReference>
<accession>A0A3D3R3S2</accession>
<evidence type="ECO:0000256" key="3">
    <source>
        <dbReference type="ARBA" id="ARBA00022737"/>
    </source>
</evidence>
<evidence type="ECO:0000256" key="11">
    <source>
        <dbReference type="ARBA" id="ARBA00038000"/>
    </source>
</evidence>
<evidence type="ECO:0000259" key="14">
    <source>
        <dbReference type="PROSITE" id="PS50893"/>
    </source>
</evidence>
<dbReference type="GO" id="GO:0005737">
    <property type="term" value="C:cytoplasm"/>
    <property type="evidence" value="ECO:0007669"/>
    <property type="project" value="UniProtKB-SubCell"/>
</dbReference>
<dbReference type="Gene3D" id="3.30.190.20">
    <property type="match status" value="1"/>
</dbReference>
<dbReference type="PROSITE" id="PS50893">
    <property type="entry name" value="ABC_TRANSPORTER_2"/>
    <property type="match status" value="1"/>
</dbReference>
<dbReference type="InterPro" id="IPR041102">
    <property type="entry name" value="UvrA_inter"/>
</dbReference>
<dbReference type="GO" id="GO:0004518">
    <property type="term" value="F:nuclease activity"/>
    <property type="evidence" value="ECO:0007669"/>
    <property type="project" value="UniProtKB-KW"/>
</dbReference>
<reference evidence="15 16" key="1">
    <citation type="journal article" date="2018" name="Nat. Biotechnol.">
        <title>A standardized bacterial taxonomy based on genome phylogeny substantially revises the tree of life.</title>
        <authorList>
            <person name="Parks D.H."/>
            <person name="Chuvochina M."/>
            <person name="Waite D.W."/>
            <person name="Rinke C."/>
            <person name="Skarshewski A."/>
            <person name="Chaumeil P.A."/>
            <person name="Hugenholtz P."/>
        </authorList>
    </citation>
    <scope>NUCLEOTIDE SEQUENCE [LARGE SCALE GENOMIC DNA]</scope>
    <source>
        <strain evidence="15">UBA9375</strain>
    </source>
</reference>
<feature type="domain" description="ABC transporter" evidence="14">
    <location>
        <begin position="534"/>
        <end position="869"/>
    </location>
</feature>
<sequence length="873" mass="95762">MTTHLPDETAFQHPSSMIQVRGVRVHNLKSIDLDIPLNQLIAVCGVSGSGKTSLAFDTLYAEGQRRYLETLSPSARQYLNQLPKPDADQITQIPPAIALRQNTSQRHFTSRGLESTAGIESGIQHYLRLLFSVSGQIFCPDCEIPISPQSPETVLAFIKSLPTDLRFQICYPVTTEEHSSPEIMQELKQQGLNRVILNHEEYQLSDDLTVPLSQFDTDAHEILVVLDRLSTRTIDDSRILESLEFAFNESAGKVTLLVMEPLSGQTTGVPFQIGQRQSFRFAFSADMSCPQCQREFVQPEPQLFNFFSPSGVCTNCGGSGLISIESSRIRSAETCPHCQGSRLNASALAVRVNGSNIDQLGQQPIRQIGGWLEQFSEGLTATETKPLAPLLREIRERLSLLNELGLGYLTLNRTRSTLSSGEIQRTALTSLLSSNLVNTLYVLDEPSSGLHPADSHRVISVLQKLRQLNNTLLIVEHDAAFIRAAEYVIELGPAAGRAGGEVIFSGPLEALLASNSSPTSRFLNTAENRALKSVPDQPTSEWITLTDASRNNLQNITVKFPLRQLCVVTGISGSGKSSLIEQTLFPLLAAELSETGTSPLADGCQSLSGAEQIDEVILLDHSFTGQNPRSIPATYLNLFDDIRSIFAQTPDARLRNLSPGHFSFNSKSGGRCPVCKGTGKIEIDLQFLADISMDCQECHGKRYQRELLEIRYRKLNIAEVLELTVDEAFPFFRGQPALQKKLKQLKDVGLGYLPLGQPLPTLSGGECQRLKLAAYLNTSSRNKTLFLMNEPTRGLHPLDIQSVLNCFHYLLTAGHSIILIEHNLDLIRAADHIIDLGPEAGAEGGRIVVTGTPAEVAAHPTSYTGMALNAKFS</sequence>
<evidence type="ECO:0000256" key="4">
    <source>
        <dbReference type="ARBA" id="ARBA00022741"/>
    </source>
</evidence>
<keyword evidence="8" id="KW-0267">Excision nuclease</keyword>
<comment type="similarity">
    <text evidence="11">Belongs to the ABC transporter superfamily. UvrA family.</text>
</comment>
<evidence type="ECO:0000256" key="13">
    <source>
        <dbReference type="ARBA" id="ARBA00042156"/>
    </source>
</evidence>
<dbReference type="PANTHER" id="PTHR43152">
    <property type="entry name" value="UVRABC SYSTEM PROTEIN A"/>
    <property type="match status" value="1"/>
</dbReference>
<evidence type="ECO:0000256" key="1">
    <source>
        <dbReference type="ARBA" id="ARBA00004496"/>
    </source>
</evidence>
<evidence type="ECO:0000256" key="8">
    <source>
        <dbReference type="ARBA" id="ARBA00022881"/>
    </source>
</evidence>
<dbReference type="Pfam" id="PF17760">
    <property type="entry name" value="UvrA_inter"/>
    <property type="match status" value="1"/>
</dbReference>
<keyword evidence="7" id="KW-0067">ATP-binding</keyword>